<reference evidence="3 4" key="1">
    <citation type="submission" date="2017-11" db="EMBL/GenBank/DDBJ databases">
        <title>Bradyrhizobium forestalis sp. nov., an efficient nitrogen-fixing bacterium isolated from nodules of forest legume species in the Amazon.</title>
        <authorList>
            <person name="Costa E.M."/>
            <person name="Guimaraes A."/>
            <person name="Carvalho T.S."/>
            <person name="Rodrigues T.L."/>
            <person name="Ribeiro P.R.A."/>
            <person name="Lebbe L."/>
            <person name="Willems A."/>
            <person name="Moreira F.M.S."/>
        </authorList>
    </citation>
    <scope>NUCLEOTIDE SEQUENCE [LARGE SCALE GENOMIC DNA]</scope>
    <source>
        <strain evidence="3 4">INPA54B</strain>
    </source>
</reference>
<proteinExistence type="predicted"/>
<dbReference type="InterPro" id="IPR024047">
    <property type="entry name" value="MM3350-like_sf"/>
</dbReference>
<dbReference type="SUPFAM" id="SSF159941">
    <property type="entry name" value="MM3350-like"/>
    <property type="match status" value="1"/>
</dbReference>
<feature type="compositionally biased region" description="Basic and acidic residues" evidence="1">
    <location>
        <begin position="7"/>
        <end position="23"/>
    </location>
</feature>
<dbReference type="AlphaFoldDB" id="A0A2M8R736"/>
<organism evidence="3 4">
    <name type="scientific">Bradyrhizobium forestalis</name>
    <dbReference type="NCBI Taxonomy" id="1419263"/>
    <lineage>
        <taxon>Bacteria</taxon>
        <taxon>Pseudomonadati</taxon>
        <taxon>Pseudomonadota</taxon>
        <taxon>Alphaproteobacteria</taxon>
        <taxon>Hyphomicrobiales</taxon>
        <taxon>Nitrobacteraceae</taxon>
        <taxon>Bradyrhizobium</taxon>
    </lineage>
</organism>
<dbReference type="Gene3D" id="3.10.290.30">
    <property type="entry name" value="MM3350-like"/>
    <property type="match status" value="1"/>
</dbReference>
<dbReference type="EMBL" id="PGVG01000015">
    <property type="protein sequence ID" value="PJG53618.1"/>
    <property type="molecule type" value="Genomic_DNA"/>
</dbReference>
<keyword evidence="4" id="KW-1185">Reference proteome</keyword>
<sequence length="111" mass="12822">MHMIRGWRHEPEHDRGPDQGDLKDVKPEVTRCLVVPLTLRLDRLHLTLQAAFGWTNSHLFELLAGEGRRGIWSRRTFWQSAHRCIARLGSSKIVQETGATTIHYLYDFGDS</sequence>
<dbReference type="InterPro" id="IPR012912">
    <property type="entry name" value="Plasmid_pRiA4b_Orf3-like"/>
</dbReference>
<comment type="caution">
    <text evidence="3">The sequence shown here is derived from an EMBL/GenBank/DDBJ whole genome shotgun (WGS) entry which is preliminary data.</text>
</comment>
<protein>
    <recommendedName>
        <fullName evidence="2">Plasmid pRiA4b Orf3-like domain-containing protein</fullName>
    </recommendedName>
</protein>
<accession>A0A2M8R736</accession>
<feature type="region of interest" description="Disordered" evidence="1">
    <location>
        <begin position="1"/>
        <end position="23"/>
    </location>
</feature>
<dbReference type="Pfam" id="PF07929">
    <property type="entry name" value="PRiA4_ORF3"/>
    <property type="match status" value="1"/>
</dbReference>
<dbReference type="Proteomes" id="UP000231194">
    <property type="component" value="Unassembled WGS sequence"/>
</dbReference>
<feature type="domain" description="Plasmid pRiA4b Orf3-like" evidence="2">
    <location>
        <begin position="22"/>
        <end position="111"/>
    </location>
</feature>
<evidence type="ECO:0000256" key="1">
    <source>
        <dbReference type="SAM" id="MobiDB-lite"/>
    </source>
</evidence>
<evidence type="ECO:0000313" key="4">
    <source>
        <dbReference type="Proteomes" id="UP000231194"/>
    </source>
</evidence>
<name>A0A2M8R736_9BRAD</name>
<evidence type="ECO:0000259" key="2">
    <source>
        <dbReference type="Pfam" id="PF07929"/>
    </source>
</evidence>
<evidence type="ECO:0000313" key="3">
    <source>
        <dbReference type="EMBL" id="PJG53618.1"/>
    </source>
</evidence>
<gene>
    <name evidence="3" type="ORF">CVM73_19300</name>
</gene>